<sequence length="171" mass="18488">MLSEGLTIDGKKLAPYDNARKWAETDKAERSALKQNYKDAGIALMVSAFGATGEEEFQDYTPMAVPAVEVAQALAKFVKDNDLDGATAAESPQSDFHTELRKQLPSPYIISHAPLAPWFEKAFGSCYVEIAKAVDDSVNFYNVHTLQGGTSLAEISTKANISPDKLVSASL</sequence>
<evidence type="ECO:0000313" key="2">
    <source>
        <dbReference type="Proteomes" id="UP001234202"/>
    </source>
</evidence>
<protein>
    <submittedName>
        <fullName evidence="1">Uncharacterized protein</fullName>
    </submittedName>
</protein>
<keyword evidence="2" id="KW-1185">Reference proteome</keyword>
<evidence type="ECO:0000313" key="1">
    <source>
        <dbReference type="EMBL" id="KAJ9124647.1"/>
    </source>
</evidence>
<organism evidence="1 2">
    <name type="scientific">Naganishia onofrii</name>
    <dbReference type="NCBI Taxonomy" id="1851511"/>
    <lineage>
        <taxon>Eukaryota</taxon>
        <taxon>Fungi</taxon>
        <taxon>Dikarya</taxon>
        <taxon>Basidiomycota</taxon>
        <taxon>Agaricomycotina</taxon>
        <taxon>Tremellomycetes</taxon>
        <taxon>Filobasidiales</taxon>
        <taxon>Filobasidiaceae</taxon>
        <taxon>Naganishia</taxon>
    </lineage>
</organism>
<gene>
    <name evidence="1" type="ORF">QFC24_003014</name>
</gene>
<reference evidence="1" key="1">
    <citation type="submission" date="2023-04" db="EMBL/GenBank/DDBJ databases">
        <title>Draft Genome sequencing of Naganishia species isolated from polar environments using Oxford Nanopore Technology.</title>
        <authorList>
            <person name="Leo P."/>
            <person name="Venkateswaran K."/>
        </authorList>
    </citation>
    <scope>NUCLEOTIDE SEQUENCE</scope>
    <source>
        <strain evidence="1">DBVPG 5303</strain>
    </source>
</reference>
<proteinExistence type="predicted"/>
<comment type="caution">
    <text evidence="1">The sequence shown here is derived from an EMBL/GenBank/DDBJ whole genome shotgun (WGS) entry which is preliminary data.</text>
</comment>
<accession>A0ACC2XN14</accession>
<dbReference type="EMBL" id="JASBWV010000009">
    <property type="protein sequence ID" value="KAJ9124647.1"/>
    <property type="molecule type" value="Genomic_DNA"/>
</dbReference>
<dbReference type="Proteomes" id="UP001234202">
    <property type="component" value="Unassembled WGS sequence"/>
</dbReference>
<name>A0ACC2XN14_9TREE</name>